<comment type="caution">
    <text evidence="3">The sequence shown here is derived from an EMBL/GenBank/DDBJ whole genome shotgun (WGS) entry which is preliminary data.</text>
</comment>
<comment type="similarity">
    <text evidence="1">Belongs to the NAD(P)-dependent epimerase/dehydratase family.</text>
</comment>
<feature type="domain" description="NAD-dependent epimerase/dehydratase" evidence="2">
    <location>
        <begin position="24"/>
        <end position="292"/>
    </location>
</feature>
<evidence type="ECO:0000256" key="1">
    <source>
        <dbReference type="ARBA" id="ARBA00007637"/>
    </source>
</evidence>
<dbReference type="EMBL" id="PYAS01000002">
    <property type="protein sequence ID" value="PSL32727.1"/>
    <property type="molecule type" value="Genomic_DNA"/>
</dbReference>
<dbReference type="Proteomes" id="UP000241964">
    <property type="component" value="Unassembled WGS sequence"/>
</dbReference>
<reference evidence="3 4" key="1">
    <citation type="submission" date="2018-03" db="EMBL/GenBank/DDBJ databases">
        <title>Genomic Encyclopedia of Archaeal and Bacterial Type Strains, Phase II (KMG-II): from individual species to whole genera.</title>
        <authorList>
            <person name="Goeker M."/>
        </authorList>
    </citation>
    <scope>NUCLEOTIDE SEQUENCE [LARGE SCALE GENOMIC DNA]</scope>
    <source>
        <strain evidence="3 4">DSM 29057</strain>
    </source>
</reference>
<sequence length="374" mass="41455">MHPLNPLTLTFYKYHTFHLPSMKILITGGAGFVGSSLAIALKTNYPEYQVYALDNLKRRGSELNISRLKKAGVEFVHGDIRNKEDFDAIPAVDTVIEASAEPSVLAGLDGTPDYLINTNLVGTVNCLNYALKHKAGFIFLSTSRVYPIKTIETLNFVEEETRFALSDEQPVPGVSSKGIGEDFPLNGARSLYGTTKLASELIIQEYNEFYNLKTVINRCGVITGPWQMGKVDQGVMVLWIAKHYFEQQLGYFGYGGTGKQIRDMLHVADLYNLIDWQLHNLDKVNGEILNAGGGLQSSASLQELTKICQEVTGKTIPIKVVPENRTADIRLYVTDNTKVTALTGWEPKIGIRQIVEEITAWLGENEADLAPILK</sequence>
<dbReference type="AlphaFoldDB" id="A0A2P8GFJ0"/>
<dbReference type="Gene3D" id="3.40.50.720">
    <property type="entry name" value="NAD(P)-binding Rossmann-like Domain"/>
    <property type="match status" value="1"/>
</dbReference>
<keyword evidence="4" id="KW-1185">Reference proteome</keyword>
<accession>A0A2P8GFJ0</accession>
<evidence type="ECO:0000313" key="4">
    <source>
        <dbReference type="Proteomes" id="UP000241964"/>
    </source>
</evidence>
<organism evidence="3 4">
    <name type="scientific">Dyadobacter jiangsuensis</name>
    <dbReference type="NCBI Taxonomy" id="1591085"/>
    <lineage>
        <taxon>Bacteria</taxon>
        <taxon>Pseudomonadati</taxon>
        <taxon>Bacteroidota</taxon>
        <taxon>Cytophagia</taxon>
        <taxon>Cytophagales</taxon>
        <taxon>Spirosomataceae</taxon>
        <taxon>Dyadobacter</taxon>
    </lineage>
</organism>
<dbReference type="PANTHER" id="PTHR43000">
    <property type="entry name" value="DTDP-D-GLUCOSE 4,6-DEHYDRATASE-RELATED"/>
    <property type="match status" value="1"/>
</dbReference>
<dbReference type="SUPFAM" id="SSF51735">
    <property type="entry name" value="NAD(P)-binding Rossmann-fold domains"/>
    <property type="match status" value="1"/>
</dbReference>
<evidence type="ECO:0000259" key="2">
    <source>
        <dbReference type="Pfam" id="PF01370"/>
    </source>
</evidence>
<protein>
    <submittedName>
        <fullName evidence="3">CDP-paratose 2-epimerase</fullName>
    </submittedName>
</protein>
<dbReference type="InterPro" id="IPR001509">
    <property type="entry name" value="Epimerase_deHydtase"/>
</dbReference>
<evidence type="ECO:0000313" key="3">
    <source>
        <dbReference type="EMBL" id="PSL32727.1"/>
    </source>
</evidence>
<proteinExistence type="inferred from homology"/>
<dbReference type="InterPro" id="IPR036291">
    <property type="entry name" value="NAD(P)-bd_dom_sf"/>
</dbReference>
<dbReference type="Pfam" id="PF01370">
    <property type="entry name" value="Epimerase"/>
    <property type="match status" value="1"/>
</dbReference>
<name>A0A2P8GFJ0_9BACT</name>
<gene>
    <name evidence="3" type="ORF">CLV60_102446</name>
</gene>